<comment type="caution">
    <text evidence="3">The sequence shown here is derived from an EMBL/GenBank/DDBJ whole genome shotgun (WGS) entry which is preliminary data.</text>
</comment>
<feature type="transmembrane region" description="Helical" evidence="2">
    <location>
        <begin position="30"/>
        <end position="48"/>
    </location>
</feature>
<keyword evidence="2" id="KW-1133">Transmembrane helix</keyword>
<proteinExistence type="predicted"/>
<dbReference type="RefSeq" id="WP_126020143.1">
    <property type="nucleotide sequence ID" value="NZ_RXFT01000001.1"/>
</dbReference>
<feature type="transmembrane region" description="Helical" evidence="2">
    <location>
        <begin position="54"/>
        <end position="76"/>
    </location>
</feature>
<dbReference type="AlphaFoldDB" id="A0A3S0Z7I1"/>
<feature type="compositionally biased region" description="Low complexity" evidence="1">
    <location>
        <begin position="1"/>
        <end position="17"/>
    </location>
</feature>
<evidence type="ECO:0000256" key="1">
    <source>
        <dbReference type="SAM" id="MobiDB-lite"/>
    </source>
</evidence>
<dbReference type="OrthoDB" id="9155807at2"/>
<reference evidence="3 4" key="1">
    <citation type="submission" date="2018-12" db="EMBL/GenBank/DDBJ databases">
        <title>The genome sequences of Variovorax guangxiensis DSM 27352.</title>
        <authorList>
            <person name="Gao J."/>
            <person name="Sun J."/>
        </authorList>
    </citation>
    <scope>NUCLEOTIDE SEQUENCE [LARGE SCALE GENOMIC DNA]</scope>
    <source>
        <strain evidence="3 4">DSM 27352</strain>
    </source>
</reference>
<evidence type="ECO:0000256" key="2">
    <source>
        <dbReference type="SAM" id="Phobius"/>
    </source>
</evidence>
<keyword evidence="2" id="KW-0812">Transmembrane</keyword>
<protein>
    <submittedName>
        <fullName evidence="3">Uncharacterized protein</fullName>
    </submittedName>
</protein>
<keyword evidence="2" id="KW-0472">Membrane</keyword>
<organism evidence="3 4">
    <name type="scientific">Variovorax guangxiensis</name>
    <dbReference type="NCBI Taxonomy" id="1775474"/>
    <lineage>
        <taxon>Bacteria</taxon>
        <taxon>Pseudomonadati</taxon>
        <taxon>Pseudomonadota</taxon>
        <taxon>Betaproteobacteria</taxon>
        <taxon>Burkholderiales</taxon>
        <taxon>Comamonadaceae</taxon>
        <taxon>Variovorax</taxon>
    </lineage>
</organism>
<name>A0A3S0Z7I1_9BURK</name>
<gene>
    <name evidence="3" type="ORF">EJP67_05180</name>
</gene>
<evidence type="ECO:0000313" key="3">
    <source>
        <dbReference type="EMBL" id="RUR66451.1"/>
    </source>
</evidence>
<sequence>MATTDSPNPTPSSNTPAAKPPKPHARLEKWIWILIYGGLFVVILGIATGRADAALGWSISVPGGIVALVGFVLIYVRSRLPNTPSSK</sequence>
<feature type="region of interest" description="Disordered" evidence="1">
    <location>
        <begin position="1"/>
        <end position="23"/>
    </location>
</feature>
<accession>A0A3S0Z7I1</accession>
<evidence type="ECO:0000313" key="4">
    <source>
        <dbReference type="Proteomes" id="UP000281118"/>
    </source>
</evidence>
<dbReference type="Proteomes" id="UP000281118">
    <property type="component" value="Unassembled WGS sequence"/>
</dbReference>
<dbReference type="EMBL" id="RXFT01000001">
    <property type="protein sequence ID" value="RUR66451.1"/>
    <property type="molecule type" value="Genomic_DNA"/>
</dbReference>